<evidence type="ECO:0000256" key="7">
    <source>
        <dbReference type="ARBA" id="ARBA00023136"/>
    </source>
</evidence>
<feature type="transmembrane region" description="Helical" evidence="14">
    <location>
        <begin position="620"/>
        <end position="640"/>
    </location>
</feature>
<dbReference type="SUPFAM" id="SSF81324">
    <property type="entry name" value="Voltage-gated potassium channels"/>
    <property type="match status" value="1"/>
</dbReference>
<keyword evidence="6" id="KW-0406">Ion transport</keyword>
<dbReference type="EMBL" id="CAJNOR010005610">
    <property type="protein sequence ID" value="CAF1569653.1"/>
    <property type="molecule type" value="Genomic_DNA"/>
</dbReference>
<feature type="domain" description="Ionotropic glutamate receptor C-terminal" evidence="16">
    <location>
        <begin position="467"/>
        <end position="812"/>
    </location>
</feature>
<dbReference type="PRINTS" id="PR00248">
    <property type="entry name" value="GPCRMGR"/>
</dbReference>
<dbReference type="PANTHER" id="PTHR18966">
    <property type="entry name" value="IONOTROPIC GLUTAMATE RECEPTOR"/>
    <property type="match status" value="1"/>
</dbReference>
<dbReference type="Pfam" id="PF00060">
    <property type="entry name" value="Lig_chan"/>
    <property type="match status" value="1"/>
</dbReference>
<dbReference type="Gene3D" id="3.40.50.2300">
    <property type="match status" value="3"/>
</dbReference>
<dbReference type="InterPro" id="IPR001828">
    <property type="entry name" value="ANF_lig-bd_rcpt"/>
</dbReference>
<keyword evidence="8" id="KW-0675">Receptor</keyword>
<evidence type="ECO:0000259" key="16">
    <source>
        <dbReference type="SMART" id="SM00079"/>
    </source>
</evidence>
<dbReference type="Pfam" id="PF01094">
    <property type="entry name" value="ANF_receptor"/>
    <property type="match status" value="1"/>
</dbReference>
<keyword evidence="18" id="KW-1185">Reference proteome</keyword>
<dbReference type="Pfam" id="PF10613">
    <property type="entry name" value="Lig_chan-Glu_bd"/>
    <property type="match status" value="1"/>
</dbReference>
<feature type="transmembrane region" description="Helical" evidence="14">
    <location>
        <begin position="652"/>
        <end position="670"/>
    </location>
</feature>
<protein>
    <recommendedName>
        <fullName evidence="16">Ionotropic glutamate receptor C-terminal domain-containing protein</fullName>
    </recommendedName>
</protein>
<name>A0A815YEA7_ADIRI</name>
<evidence type="ECO:0000256" key="2">
    <source>
        <dbReference type="ARBA" id="ARBA00022448"/>
    </source>
</evidence>
<evidence type="ECO:0000256" key="9">
    <source>
        <dbReference type="ARBA" id="ARBA00023180"/>
    </source>
</evidence>
<comment type="subcellular location">
    <subcellularLocation>
        <location evidence="1">Membrane</location>
        <topology evidence="1">Multi-pass membrane protein</topology>
    </subcellularLocation>
    <subcellularLocation>
        <location evidence="13">Postsynaptic cell membrane</location>
    </subcellularLocation>
</comment>
<dbReference type="InterPro" id="IPR001320">
    <property type="entry name" value="Iontro_rcpt_C"/>
</dbReference>
<dbReference type="InterPro" id="IPR019594">
    <property type="entry name" value="Glu/Gly-bd"/>
</dbReference>
<dbReference type="AlphaFoldDB" id="A0A815YEA7"/>
<dbReference type="GO" id="GO:0015276">
    <property type="term" value="F:ligand-gated monoatomic ion channel activity"/>
    <property type="evidence" value="ECO:0007669"/>
    <property type="project" value="InterPro"/>
</dbReference>
<feature type="chain" id="PRO_5032383858" description="Ionotropic glutamate receptor C-terminal domain-containing protein" evidence="15">
    <location>
        <begin position="29"/>
        <end position="902"/>
    </location>
</feature>
<keyword evidence="5" id="KW-0770">Synapse</keyword>
<keyword evidence="11" id="KW-1071">Ligand-gated ion channel</keyword>
<evidence type="ECO:0000256" key="5">
    <source>
        <dbReference type="ARBA" id="ARBA00023018"/>
    </source>
</evidence>
<dbReference type="Gene3D" id="3.40.190.10">
    <property type="entry name" value="Periplasmic binding protein-like II"/>
    <property type="match status" value="2"/>
</dbReference>
<evidence type="ECO:0000256" key="12">
    <source>
        <dbReference type="ARBA" id="ARBA00023303"/>
    </source>
</evidence>
<dbReference type="InterPro" id="IPR000337">
    <property type="entry name" value="GPCR_3"/>
</dbReference>
<keyword evidence="2" id="KW-0813">Transport</keyword>
<gene>
    <name evidence="17" type="ORF">XAT740_LOCUS44358</name>
</gene>
<keyword evidence="15" id="KW-0732">Signal</keyword>
<dbReference type="SUPFAM" id="SSF53822">
    <property type="entry name" value="Periplasmic binding protein-like I"/>
    <property type="match status" value="1"/>
</dbReference>
<organism evidence="17 18">
    <name type="scientific">Adineta ricciae</name>
    <name type="common">Rotifer</name>
    <dbReference type="NCBI Taxonomy" id="249248"/>
    <lineage>
        <taxon>Eukaryota</taxon>
        <taxon>Metazoa</taxon>
        <taxon>Spiralia</taxon>
        <taxon>Gnathifera</taxon>
        <taxon>Rotifera</taxon>
        <taxon>Eurotatoria</taxon>
        <taxon>Bdelloidea</taxon>
        <taxon>Adinetida</taxon>
        <taxon>Adinetidae</taxon>
        <taxon>Adineta</taxon>
    </lineage>
</organism>
<dbReference type="SMART" id="SM00079">
    <property type="entry name" value="PBPe"/>
    <property type="match status" value="1"/>
</dbReference>
<evidence type="ECO:0000256" key="11">
    <source>
        <dbReference type="ARBA" id="ARBA00023286"/>
    </source>
</evidence>
<evidence type="ECO:0000256" key="1">
    <source>
        <dbReference type="ARBA" id="ARBA00004141"/>
    </source>
</evidence>
<sequence>MMQSLIKYPFSLWLRLIVILPILPYASTDWPMVNSSAVQLLGLFYDLSDNTSSSAWSTQARAMFQSAVILSQRYNITIQGQPITWQSVQTEGDSMTALATTCQRITNSTIVGIVGPPYSRESAVLAPFSERVGIPLVSYAATDPTLSDSSTYPTFYRTIPADTTAALAIAQLFLRFNWGSAIVIYQNDAYGTGGATAIADVFNHLNLTIIQSIVFDIASLSIRGDLKSLLMNSLTRIVILWMESSYARLVLDDAIRFNVLAPHFTWIFSENVPLNSFNTTDARQKLAGMLTVEPTVGSAVGGLINSTLLNEAYEIWNRYEADSFPGVDNVNSYALFAFDATWILIQGLTQLCSLNISNSSCALFSGDSFCFDRRLVYSDLLIDILNRNAFRGVTGPIQFNKNATNRIDGNYYIARNIHGYSTGLEYVPGLVWSNSGGWTRNAHTNVIIWPGSSLVVPSGYIEISRLTLQVAVIEAPPFTIRREFRNESGAIYTKLTGYVYEFIEQLQDSMGFAVNISYFPSDQSYNELIDAVANGTFDLLIGDVTVTSSRREKVDFSTSIFDNSLRVIIRETPDSELDLWSFLKPFSITLWVVSFAAVVYVGLLFAIIEREFNEMLQNRSVLSLIVMSLWFSFGTITGYGVDFYATTAAGRVLTVGLYVLSLVLVATYTAHLTSDLTVKKAAEFISGIDDIKSGKVQSHRIGILVNTSIEDYYLREISAGNRNFYPLKSLDGMFDALVNNLIDVSIMDAGILEYATSSTYCNLTLVGKDFDRSAFGIVFQKNWLFNQNLDVAVLTIKESGVLDNLKIKWFQSSACSYTEETSVAMSIESMAGLFMTFAMITTISILWFIGKKRSAIKQHLLTWFPGEKPHPEQNHNAEVTSNKTLADARSSLKSPACITSYL</sequence>
<evidence type="ECO:0000256" key="6">
    <source>
        <dbReference type="ARBA" id="ARBA00023065"/>
    </source>
</evidence>
<comment type="caution">
    <text evidence="17">The sequence shown here is derived from an EMBL/GenBank/DDBJ whole genome shotgun (WGS) entry which is preliminary data.</text>
</comment>
<dbReference type="SUPFAM" id="SSF53850">
    <property type="entry name" value="Periplasmic binding protein-like II"/>
    <property type="match status" value="1"/>
</dbReference>
<feature type="signal peptide" evidence="15">
    <location>
        <begin position="1"/>
        <end position="28"/>
    </location>
</feature>
<keyword evidence="12" id="KW-0407">Ion channel</keyword>
<evidence type="ECO:0000256" key="4">
    <source>
        <dbReference type="ARBA" id="ARBA00022989"/>
    </source>
</evidence>
<dbReference type="Gene3D" id="1.10.287.70">
    <property type="match status" value="1"/>
</dbReference>
<dbReference type="InterPro" id="IPR028082">
    <property type="entry name" value="Peripla_BP_I"/>
</dbReference>
<keyword evidence="7 14" id="KW-0472">Membrane</keyword>
<keyword evidence="4 14" id="KW-1133">Transmembrane helix</keyword>
<dbReference type="InterPro" id="IPR015683">
    <property type="entry name" value="Ionotropic_Glu_rcpt"/>
</dbReference>
<proteinExistence type="predicted"/>
<dbReference type="Proteomes" id="UP000663828">
    <property type="component" value="Unassembled WGS sequence"/>
</dbReference>
<evidence type="ECO:0000256" key="13">
    <source>
        <dbReference type="ARBA" id="ARBA00034100"/>
    </source>
</evidence>
<dbReference type="GO" id="GO:0004930">
    <property type="term" value="F:G protein-coupled receptor activity"/>
    <property type="evidence" value="ECO:0007669"/>
    <property type="project" value="InterPro"/>
</dbReference>
<feature type="transmembrane region" description="Helical" evidence="14">
    <location>
        <begin position="588"/>
        <end position="608"/>
    </location>
</feature>
<evidence type="ECO:0000313" key="17">
    <source>
        <dbReference type="EMBL" id="CAF1569653.1"/>
    </source>
</evidence>
<accession>A0A815YEA7</accession>
<dbReference type="GO" id="GO:0045211">
    <property type="term" value="C:postsynaptic membrane"/>
    <property type="evidence" value="ECO:0007669"/>
    <property type="project" value="UniProtKB-SubCell"/>
</dbReference>
<feature type="transmembrane region" description="Helical" evidence="14">
    <location>
        <begin position="831"/>
        <end position="850"/>
    </location>
</feature>
<keyword evidence="10" id="KW-0628">Postsynaptic cell membrane</keyword>
<evidence type="ECO:0000256" key="3">
    <source>
        <dbReference type="ARBA" id="ARBA00022692"/>
    </source>
</evidence>
<evidence type="ECO:0000256" key="14">
    <source>
        <dbReference type="SAM" id="Phobius"/>
    </source>
</evidence>
<keyword evidence="9" id="KW-0325">Glycoprotein</keyword>
<evidence type="ECO:0000256" key="15">
    <source>
        <dbReference type="SAM" id="SignalP"/>
    </source>
</evidence>
<keyword evidence="3 14" id="KW-0812">Transmembrane</keyword>
<evidence type="ECO:0000256" key="10">
    <source>
        <dbReference type="ARBA" id="ARBA00023257"/>
    </source>
</evidence>
<evidence type="ECO:0000256" key="8">
    <source>
        <dbReference type="ARBA" id="ARBA00023170"/>
    </source>
</evidence>
<evidence type="ECO:0000313" key="18">
    <source>
        <dbReference type="Proteomes" id="UP000663828"/>
    </source>
</evidence>
<reference evidence="17" key="1">
    <citation type="submission" date="2021-02" db="EMBL/GenBank/DDBJ databases">
        <authorList>
            <person name="Nowell W R."/>
        </authorList>
    </citation>
    <scope>NUCLEOTIDE SEQUENCE</scope>
</reference>